<dbReference type="SUPFAM" id="SSF55874">
    <property type="entry name" value="ATPase domain of HSP90 chaperone/DNA topoisomerase II/histidine kinase"/>
    <property type="match status" value="1"/>
</dbReference>
<feature type="transmembrane region" description="Helical" evidence="1">
    <location>
        <begin position="35"/>
        <end position="55"/>
    </location>
</feature>
<gene>
    <name evidence="3" type="ORF">EDB95_0257</name>
</gene>
<dbReference type="GO" id="GO:0000155">
    <property type="term" value="F:phosphorelay sensor kinase activity"/>
    <property type="evidence" value="ECO:0007669"/>
    <property type="project" value="InterPro"/>
</dbReference>
<dbReference type="Proteomes" id="UP000294498">
    <property type="component" value="Unassembled WGS sequence"/>
</dbReference>
<evidence type="ECO:0000313" key="3">
    <source>
        <dbReference type="EMBL" id="TDW99248.1"/>
    </source>
</evidence>
<evidence type="ECO:0000313" key="4">
    <source>
        <dbReference type="Proteomes" id="UP000294498"/>
    </source>
</evidence>
<dbReference type="InterPro" id="IPR050640">
    <property type="entry name" value="Bact_2-comp_sensor_kinase"/>
</dbReference>
<organism evidence="3 4">
    <name type="scientific">Dinghuibacter silviterrae</name>
    <dbReference type="NCBI Taxonomy" id="1539049"/>
    <lineage>
        <taxon>Bacteria</taxon>
        <taxon>Pseudomonadati</taxon>
        <taxon>Bacteroidota</taxon>
        <taxon>Chitinophagia</taxon>
        <taxon>Chitinophagales</taxon>
        <taxon>Chitinophagaceae</taxon>
        <taxon>Dinghuibacter</taxon>
    </lineage>
</organism>
<evidence type="ECO:0000256" key="1">
    <source>
        <dbReference type="SAM" id="Phobius"/>
    </source>
</evidence>
<keyword evidence="1" id="KW-1133">Transmembrane helix</keyword>
<dbReference type="PANTHER" id="PTHR34220:SF7">
    <property type="entry name" value="SENSOR HISTIDINE KINASE YPDA"/>
    <property type="match status" value="1"/>
</dbReference>
<dbReference type="InterPro" id="IPR010559">
    <property type="entry name" value="Sig_transdc_His_kin_internal"/>
</dbReference>
<dbReference type="RefSeq" id="WP_133989784.1">
    <property type="nucleotide sequence ID" value="NZ_SODV01000001.1"/>
</dbReference>
<feature type="transmembrane region" description="Helical" evidence="1">
    <location>
        <begin position="67"/>
        <end position="87"/>
    </location>
</feature>
<comment type="caution">
    <text evidence="3">The sequence shown here is derived from an EMBL/GenBank/DDBJ whole genome shotgun (WGS) entry which is preliminary data.</text>
</comment>
<keyword evidence="1" id="KW-0472">Membrane</keyword>
<reference evidence="3 4" key="1">
    <citation type="submission" date="2019-03" db="EMBL/GenBank/DDBJ databases">
        <title>Genomic Encyclopedia of Type Strains, Phase IV (KMG-IV): sequencing the most valuable type-strain genomes for metagenomic binning, comparative biology and taxonomic classification.</title>
        <authorList>
            <person name="Goeker M."/>
        </authorList>
    </citation>
    <scope>NUCLEOTIDE SEQUENCE [LARGE SCALE GENOMIC DNA]</scope>
    <source>
        <strain evidence="3 4">DSM 100059</strain>
    </source>
</reference>
<proteinExistence type="predicted"/>
<dbReference type="AlphaFoldDB" id="A0A4R8DN78"/>
<dbReference type="PANTHER" id="PTHR34220">
    <property type="entry name" value="SENSOR HISTIDINE KINASE YPDA"/>
    <property type="match status" value="1"/>
</dbReference>
<accession>A0A4R8DN78</accession>
<feature type="transmembrane region" description="Helical" evidence="1">
    <location>
        <begin position="5"/>
        <end position="23"/>
    </location>
</feature>
<evidence type="ECO:0000259" key="2">
    <source>
        <dbReference type="Pfam" id="PF06580"/>
    </source>
</evidence>
<protein>
    <submittedName>
        <fullName evidence="3">GHKL domain-containing protein</fullName>
    </submittedName>
</protein>
<feature type="domain" description="Signal transduction histidine kinase internal region" evidence="2">
    <location>
        <begin position="140"/>
        <end position="219"/>
    </location>
</feature>
<dbReference type="GO" id="GO:0016020">
    <property type="term" value="C:membrane"/>
    <property type="evidence" value="ECO:0007669"/>
    <property type="project" value="InterPro"/>
</dbReference>
<dbReference type="EMBL" id="SODV01000001">
    <property type="protein sequence ID" value="TDW99248.1"/>
    <property type="molecule type" value="Genomic_DNA"/>
</dbReference>
<keyword evidence="1" id="KW-0812">Transmembrane</keyword>
<feature type="transmembrane region" description="Helical" evidence="1">
    <location>
        <begin position="99"/>
        <end position="121"/>
    </location>
</feature>
<name>A0A4R8DN78_9BACT</name>
<dbReference type="InterPro" id="IPR036890">
    <property type="entry name" value="HATPase_C_sf"/>
</dbReference>
<dbReference type="OrthoDB" id="9792992at2"/>
<dbReference type="Pfam" id="PF06580">
    <property type="entry name" value="His_kinase"/>
    <property type="match status" value="1"/>
</dbReference>
<keyword evidence="4" id="KW-1185">Reference proteome</keyword>
<sequence length="330" mass="38691">MTKKAFIYHLLFWLGMYGFWLIFFRNYTFTLTRNLSVQFCYLVFITADYYLLYTLVIPRFLLKRKYFLFLVLSLGILILSAVLRSLVAWSLYPMPAGRLLTGSMVNISIWVFLLTGGRMLLDRIRHEQQLERVEKEKVRSELEFLKAQVNPHALFNSLNTVYGQIDKSNTIARDTLLQFSELLRYQLYDCGTDKVNLGKEIAYIRNYIDFQRLRKNDRLRVDADIQEPRPELSIAPLLLIVLVENAFKFVSNFPDRENRISIRICTKGKVLYCSVGNTKERLQAIPTRNSNGIGIANLKRRLDLLYEGKYTYATETEDHLYITKLKIDLS</sequence>